<dbReference type="RefSeq" id="WP_178943153.1">
    <property type="nucleotide sequence ID" value="NZ_JAIWJG010000018.1"/>
</dbReference>
<reference evidence="1" key="1">
    <citation type="submission" date="2022-06" db="EMBL/GenBank/DDBJ databases">
        <title>Antifungal cultures and metabolites of lactic acid bacteria for use in dairy fermentations.</title>
        <authorList>
            <person name="Zhao Z."/>
            <person name="Gaenzle M."/>
        </authorList>
    </citation>
    <scope>NUCLEOTIDE SEQUENCE</scope>
    <source>
        <strain evidence="1">FUA3126</strain>
    </source>
</reference>
<sequence length="85" mass="9838">MKYRKRPVVIEAWKIKNVTLEDLLPTWVVNAIMTHQFNEQGDGYSIATLEGKMHAEVGDYLIKGIHGELYPCKPDIFKQTYDLLD</sequence>
<proteinExistence type="predicted"/>
<dbReference type="EMBL" id="JANDJP010000021">
    <property type="protein sequence ID" value="MDF9914898.1"/>
    <property type="molecule type" value="Genomic_DNA"/>
</dbReference>
<keyword evidence="2" id="KW-1185">Reference proteome</keyword>
<comment type="caution">
    <text evidence="1">The sequence shown here is derived from an EMBL/GenBank/DDBJ whole genome shotgun (WGS) entry which is preliminary data.</text>
</comment>
<protein>
    <recommendedName>
        <fullName evidence="3">Phage protein</fullName>
    </recommendedName>
</protein>
<evidence type="ECO:0008006" key="3">
    <source>
        <dbReference type="Google" id="ProtNLM"/>
    </source>
</evidence>
<name>A0ABT6DCM9_9LACO</name>
<gene>
    <name evidence="1" type="ORF">NNA32_11675</name>
</gene>
<organism evidence="1 2">
    <name type="scientific">Furfurilactobacillus milii</name>
    <dbReference type="NCBI Taxonomy" id="2888272"/>
    <lineage>
        <taxon>Bacteria</taxon>
        <taxon>Bacillati</taxon>
        <taxon>Bacillota</taxon>
        <taxon>Bacilli</taxon>
        <taxon>Lactobacillales</taxon>
        <taxon>Lactobacillaceae</taxon>
        <taxon>Furfurilactobacillus</taxon>
    </lineage>
</organism>
<evidence type="ECO:0000313" key="2">
    <source>
        <dbReference type="Proteomes" id="UP001152867"/>
    </source>
</evidence>
<accession>A0ABT6DCM9</accession>
<dbReference type="Proteomes" id="UP001152867">
    <property type="component" value="Unassembled WGS sequence"/>
</dbReference>
<evidence type="ECO:0000313" key="1">
    <source>
        <dbReference type="EMBL" id="MDF9914898.1"/>
    </source>
</evidence>